<dbReference type="PANTHER" id="PTHR12374">
    <property type="entry name" value="TRANSCRIPTIONAL ADAPTOR 2 ADA2 -RELATED"/>
    <property type="match status" value="1"/>
</dbReference>
<evidence type="ECO:0000256" key="5">
    <source>
        <dbReference type="SAM" id="MobiDB-lite"/>
    </source>
</evidence>
<name>A0A0A1U7V7_ENTIV</name>
<evidence type="ECO:0000259" key="7">
    <source>
        <dbReference type="PROSITE" id="PS50135"/>
    </source>
</evidence>
<dbReference type="EMBL" id="KB206483">
    <property type="protein sequence ID" value="ELP90875.1"/>
    <property type="molecule type" value="Genomic_DNA"/>
</dbReference>
<reference evidence="9 10" key="1">
    <citation type="submission" date="2012-10" db="EMBL/GenBank/DDBJ databases">
        <authorList>
            <person name="Zafar N."/>
            <person name="Inman J."/>
            <person name="Hall N."/>
            <person name="Lorenzi H."/>
            <person name="Caler E."/>
        </authorList>
    </citation>
    <scope>NUCLEOTIDE SEQUENCE [LARGE SCALE GENOMIC DNA]</scope>
    <source>
        <strain evidence="9 10">IP1</strain>
    </source>
</reference>
<dbReference type="Pfam" id="PF22941">
    <property type="entry name" value="TADA2A-like_3rd"/>
    <property type="match status" value="1"/>
</dbReference>
<keyword evidence="2 4" id="KW-0863">Zinc-finger</keyword>
<dbReference type="InterPro" id="IPR000433">
    <property type="entry name" value="Znf_ZZ"/>
</dbReference>
<dbReference type="SUPFAM" id="SSF46689">
    <property type="entry name" value="Homeodomain-like"/>
    <property type="match status" value="1"/>
</dbReference>
<dbReference type="SUPFAM" id="SSF57850">
    <property type="entry name" value="RING/U-box"/>
    <property type="match status" value="1"/>
</dbReference>
<dbReference type="SMART" id="SM00291">
    <property type="entry name" value="ZnF_ZZ"/>
    <property type="match status" value="1"/>
</dbReference>
<evidence type="ECO:0000256" key="1">
    <source>
        <dbReference type="ARBA" id="ARBA00022723"/>
    </source>
</evidence>
<dbReference type="InterPro" id="IPR043145">
    <property type="entry name" value="Znf_ZZ_sf"/>
</dbReference>
<evidence type="ECO:0000259" key="8">
    <source>
        <dbReference type="PROSITE" id="PS51293"/>
    </source>
</evidence>
<evidence type="ECO:0000256" key="2">
    <source>
        <dbReference type="ARBA" id="ARBA00022771"/>
    </source>
</evidence>
<dbReference type="SMART" id="SM00717">
    <property type="entry name" value="SANT"/>
    <property type="match status" value="1"/>
</dbReference>
<feature type="domain" description="SANT" evidence="8">
    <location>
        <begin position="63"/>
        <end position="115"/>
    </location>
</feature>
<dbReference type="RefSeq" id="XP_004257646.1">
    <property type="nucleotide sequence ID" value="XM_004257598.1"/>
</dbReference>
<feature type="compositionally biased region" description="Basic residues" evidence="5">
    <location>
        <begin position="320"/>
        <end position="330"/>
    </location>
</feature>
<dbReference type="GO" id="GO:0005634">
    <property type="term" value="C:nucleus"/>
    <property type="evidence" value="ECO:0007669"/>
    <property type="project" value="TreeGrafter"/>
</dbReference>
<dbReference type="PROSITE" id="PS51293">
    <property type="entry name" value="SANT"/>
    <property type="match status" value="1"/>
</dbReference>
<keyword evidence="10" id="KW-1185">Reference proteome</keyword>
<dbReference type="KEGG" id="eiv:EIN_359680"/>
<dbReference type="GO" id="GO:0006338">
    <property type="term" value="P:chromatin remodeling"/>
    <property type="evidence" value="ECO:0007669"/>
    <property type="project" value="TreeGrafter"/>
</dbReference>
<dbReference type="InterPro" id="IPR055141">
    <property type="entry name" value="TADA2A_B-like_dom"/>
</dbReference>
<dbReference type="GO" id="GO:0006357">
    <property type="term" value="P:regulation of transcription by RNA polymerase II"/>
    <property type="evidence" value="ECO:0007669"/>
    <property type="project" value="TreeGrafter"/>
</dbReference>
<dbReference type="GO" id="GO:0003682">
    <property type="term" value="F:chromatin binding"/>
    <property type="evidence" value="ECO:0007669"/>
    <property type="project" value="TreeGrafter"/>
</dbReference>
<dbReference type="Pfam" id="PF25299">
    <property type="entry name" value="ZZ_ADA2"/>
    <property type="match status" value="1"/>
</dbReference>
<sequence length="330" mass="38845">MFCPWENITCNCCNKTITSTTRITCTICDNFDLCLECFSQGKEVGRHKNDHGYTVVPTLHFPLLTPDWGADEELMLLEAIEEKGLDNWVEVQNFVKTKAARECRSHYLQYYLETPTHPLPDMTDAFLVKNGIVEMKPAKEVRLKDEEFDARPEKEIAYSQPVYDGFEAQFNPYRKEFGFEFFNNAELSITDVSFGPDDTQESREATFKRLEQYYKMYIERIRVRNLAIENELVDPKKLRVADRKRTKEEKEVFENYRHFLPVLGKDDLEKYIKASVEEGKLIGKLRKLRQKRREGCLTMEETKERRRSTTKIFESETKAAMKKPMKRPHA</sequence>
<dbReference type="PROSITE" id="PS50090">
    <property type="entry name" value="MYB_LIKE"/>
    <property type="match status" value="1"/>
</dbReference>
<dbReference type="GeneID" id="14889903"/>
<dbReference type="InterPro" id="IPR001005">
    <property type="entry name" value="SANT/Myb"/>
</dbReference>
<dbReference type="Proteomes" id="UP000014680">
    <property type="component" value="Unassembled WGS sequence"/>
</dbReference>
<dbReference type="InterPro" id="IPR009057">
    <property type="entry name" value="Homeodomain-like_sf"/>
</dbReference>
<evidence type="ECO:0000313" key="9">
    <source>
        <dbReference type="EMBL" id="ELP90875.1"/>
    </source>
</evidence>
<dbReference type="Pfam" id="PF00249">
    <property type="entry name" value="Myb_DNA-binding"/>
    <property type="match status" value="1"/>
</dbReference>
<protein>
    <submittedName>
        <fullName evidence="9">Transcriptional adapter, putative</fullName>
    </submittedName>
</protein>
<feature type="domain" description="ZZ-type" evidence="7">
    <location>
        <begin position="5"/>
        <end position="61"/>
    </location>
</feature>
<evidence type="ECO:0000256" key="4">
    <source>
        <dbReference type="PROSITE-ProRule" id="PRU00228"/>
    </source>
</evidence>
<dbReference type="GO" id="GO:0008270">
    <property type="term" value="F:zinc ion binding"/>
    <property type="evidence" value="ECO:0007669"/>
    <property type="project" value="UniProtKB-KW"/>
</dbReference>
<evidence type="ECO:0000313" key="10">
    <source>
        <dbReference type="Proteomes" id="UP000014680"/>
    </source>
</evidence>
<feature type="domain" description="Myb-like" evidence="6">
    <location>
        <begin position="68"/>
        <end position="111"/>
    </location>
</feature>
<dbReference type="CDD" id="cd00167">
    <property type="entry name" value="SANT"/>
    <property type="match status" value="1"/>
</dbReference>
<dbReference type="GO" id="GO:0003713">
    <property type="term" value="F:transcription coactivator activity"/>
    <property type="evidence" value="ECO:0007669"/>
    <property type="project" value="TreeGrafter"/>
</dbReference>
<dbReference type="OrthoDB" id="270417at2759"/>
<gene>
    <name evidence="9" type="ORF">EIN_359680</name>
</gene>
<feature type="region of interest" description="Disordered" evidence="5">
    <location>
        <begin position="300"/>
        <end position="330"/>
    </location>
</feature>
<dbReference type="InterPro" id="IPR017884">
    <property type="entry name" value="SANT_dom"/>
</dbReference>
<dbReference type="AlphaFoldDB" id="A0A0A1U7V7"/>
<evidence type="ECO:0000259" key="6">
    <source>
        <dbReference type="PROSITE" id="PS50090"/>
    </source>
</evidence>
<dbReference type="Gene3D" id="1.10.10.60">
    <property type="entry name" value="Homeodomain-like"/>
    <property type="match status" value="1"/>
</dbReference>
<accession>A0A0A1U7V7</accession>
<dbReference type="PROSITE" id="PS50135">
    <property type="entry name" value="ZF_ZZ_2"/>
    <property type="match status" value="1"/>
</dbReference>
<keyword evidence="3" id="KW-0862">Zinc</keyword>
<dbReference type="Gene3D" id="3.30.60.90">
    <property type="match status" value="1"/>
</dbReference>
<organism evidence="9 10">
    <name type="scientific">Entamoeba invadens IP1</name>
    <dbReference type="NCBI Taxonomy" id="370355"/>
    <lineage>
        <taxon>Eukaryota</taxon>
        <taxon>Amoebozoa</taxon>
        <taxon>Evosea</taxon>
        <taxon>Archamoebae</taxon>
        <taxon>Mastigamoebida</taxon>
        <taxon>Entamoebidae</taxon>
        <taxon>Entamoeba</taxon>
    </lineage>
</organism>
<keyword evidence="1" id="KW-0479">Metal-binding</keyword>
<dbReference type="PANTHER" id="PTHR12374:SF20">
    <property type="entry name" value="TRANSCRIPTIONAL ADAPTER 2-ALPHA"/>
    <property type="match status" value="1"/>
</dbReference>
<dbReference type="InterPro" id="IPR041983">
    <property type="entry name" value="ADA2-like_ZZ"/>
</dbReference>
<dbReference type="OMA" id="KLKFNRT"/>
<dbReference type="CDD" id="cd02335">
    <property type="entry name" value="ZZ_ADA2"/>
    <property type="match status" value="1"/>
</dbReference>
<dbReference type="VEuPathDB" id="AmoebaDB:EIN_359680"/>
<proteinExistence type="predicted"/>
<dbReference type="PROSITE" id="PS01357">
    <property type="entry name" value="ZF_ZZ_1"/>
    <property type="match status" value="1"/>
</dbReference>
<evidence type="ECO:0000256" key="3">
    <source>
        <dbReference type="ARBA" id="ARBA00022833"/>
    </source>
</evidence>